<evidence type="ECO:0000256" key="7">
    <source>
        <dbReference type="ARBA" id="ARBA00022840"/>
    </source>
</evidence>
<dbReference type="EMBL" id="JARQZJ010000071">
    <property type="protein sequence ID" value="KAK9881965.1"/>
    <property type="molecule type" value="Genomic_DNA"/>
</dbReference>
<evidence type="ECO:0000256" key="13">
    <source>
        <dbReference type="ARBA" id="ARBA00059457"/>
    </source>
</evidence>
<evidence type="ECO:0000256" key="10">
    <source>
        <dbReference type="ARBA" id="ARBA00047905"/>
    </source>
</evidence>
<dbReference type="AlphaFoldDB" id="A0AAW1UHI1"/>
<organism evidence="17 18">
    <name type="scientific">Henosepilachna vigintioctopunctata</name>
    <dbReference type="NCBI Taxonomy" id="420089"/>
    <lineage>
        <taxon>Eukaryota</taxon>
        <taxon>Metazoa</taxon>
        <taxon>Ecdysozoa</taxon>
        <taxon>Arthropoda</taxon>
        <taxon>Hexapoda</taxon>
        <taxon>Insecta</taxon>
        <taxon>Pterygota</taxon>
        <taxon>Neoptera</taxon>
        <taxon>Endopterygota</taxon>
        <taxon>Coleoptera</taxon>
        <taxon>Polyphaga</taxon>
        <taxon>Cucujiformia</taxon>
        <taxon>Coccinelloidea</taxon>
        <taxon>Coccinellidae</taxon>
        <taxon>Epilachninae</taxon>
        <taxon>Epilachnini</taxon>
        <taxon>Henosepilachna</taxon>
    </lineage>
</organism>
<dbReference type="Proteomes" id="UP001431783">
    <property type="component" value="Unassembled WGS sequence"/>
</dbReference>
<reference evidence="17 18" key="1">
    <citation type="submission" date="2023-03" db="EMBL/GenBank/DDBJ databases">
        <title>Genome insight into feeding habits of ladybird beetles.</title>
        <authorList>
            <person name="Li H.-S."/>
            <person name="Huang Y.-H."/>
            <person name="Pang H."/>
        </authorList>
    </citation>
    <scope>NUCLEOTIDE SEQUENCE [LARGE SCALE GENOMIC DNA]</scope>
    <source>
        <strain evidence="17">SYSU_2023b</strain>
        <tissue evidence="17">Whole body</tissue>
    </source>
</reference>
<keyword evidence="5 14" id="KW-0547">Nucleotide-binding</keyword>
<evidence type="ECO:0000256" key="4">
    <source>
        <dbReference type="ARBA" id="ARBA00022679"/>
    </source>
</evidence>
<dbReference type="CDD" id="cd24019">
    <property type="entry name" value="ASKHA_NBD_HK_meta"/>
    <property type="match status" value="1"/>
</dbReference>
<name>A0AAW1UHI1_9CUCU</name>
<evidence type="ECO:0000259" key="16">
    <source>
        <dbReference type="Pfam" id="PF03727"/>
    </source>
</evidence>
<evidence type="ECO:0000256" key="3">
    <source>
        <dbReference type="ARBA" id="ARBA00009225"/>
    </source>
</evidence>
<dbReference type="Pfam" id="PF00349">
    <property type="entry name" value="Hexokinase_1"/>
    <property type="match status" value="1"/>
</dbReference>
<feature type="domain" description="Hexokinase C-terminal" evidence="16">
    <location>
        <begin position="234"/>
        <end position="467"/>
    </location>
</feature>
<dbReference type="GO" id="GO:0005739">
    <property type="term" value="C:mitochondrion"/>
    <property type="evidence" value="ECO:0007669"/>
    <property type="project" value="TreeGrafter"/>
</dbReference>
<dbReference type="InterPro" id="IPR043129">
    <property type="entry name" value="ATPase_NBD"/>
</dbReference>
<comment type="catalytic activity">
    <reaction evidence="10">
        <text>D-fructose + ATP = D-fructose 6-phosphate + ADP + H(+)</text>
        <dbReference type="Rhea" id="RHEA:16125"/>
        <dbReference type="ChEBI" id="CHEBI:15378"/>
        <dbReference type="ChEBI" id="CHEBI:30616"/>
        <dbReference type="ChEBI" id="CHEBI:37721"/>
        <dbReference type="ChEBI" id="CHEBI:61527"/>
        <dbReference type="ChEBI" id="CHEBI:456216"/>
        <dbReference type="EC" id="2.7.1.1"/>
    </reaction>
    <physiologicalReaction direction="left-to-right" evidence="10">
        <dbReference type="Rhea" id="RHEA:16126"/>
    </physiologicalReaction>
</comment>
<sequence>MAETEENIEHPSHKRTCMCRPLNIPRTKPTPEVLNLLKDLQLTDDNLKQYMKLLMTDIRKGLARATHPTSIVKCYPTYIQDLPTGRETGKYLALDLGGTNFRVLVIELEKNHFEMTSRTFVIPQDKMVGSGKDLFDHVAACLHVFIKEQKLEQECLPLGFTYSFPLVQEALNKGIIERWTKGFKCDDVLGRDVVQLLQDSLVRRGIQKNVKIQAVINDTAGTLMSCAWKSPYCRIGLIVGTGTNACYVEKLTNAEMFNGPNKGSGVVLINCEWGAFGDDGTLNFIRTPEDIQIDETSINPGKQIHEKMISGMYMGELVRLLILRCVKARLLFGGRDSVDLNQKDKFQTKYVSEIEAQKPGNHDRCKAILENLGMQNLSDQDLQNVRFICECVSRRAAHMCAAGLSTLIKKTEEKRITIGIDGSVYRHHPYFHYLMMEKMKVLVKPGVVFDLMLSEDGSGRGAALTAASASSSIY</sequence>
<evidence type="ECO:0000256" key="11">
    <source>
        <dbReference type="ARBA" id="ARBA00048160"/>
    </source>
</evidence>
<keyword evidence="8 14" id="KW-0324">Glycolysis</keyword>
<dbReference type="GO" id="GO:0006096">
    <property type="term" value="P:glycolytic process"/>
    <property type="evidence" value="ECO:0007669"/>
    <property type="project" value="UniProtKB-KW"/>
</dbReference>
<evidence type="ECO:0000256" key="1">
    <source>
        <dbReference type="ARBA" id="ARBA00004888"/>
    </source>
</evidence>
<evidence type="ECO:0000256" key="5">
    <source>
        <dbReference type="ARBA" id="ARBA00022741"/>
    </source>
</evidence>
<proteinExistence type="inferred from homology"/>
<dbReference type="InterPro" id="IPR001312">
    <property type="entry name" value="Hexokinase"/>
</dbReference>
<comment type="similarity">
    <text evidence="3 14">Belongs to the hexokinase family.</text>
</comment>
<comment type="caution">
    <text evidence="17">The sequence shown here is derived from an EMBL/GenBank/DDBJ whole genome shotgun (WGS) entry which is preliminary data.</text>
</comment>
<keyword evidence="18" id="KW-1185">Reference proteome</keyword>
<dbReference type="GO" id="GO:0005524">
    <property type="term" value="F:ATP binding"/>
    <property type="evidence" value="ECO:0007669"/>
    <property type="project" value="UniProtKB-UniRule"/>
</dbReference>
<dbReference type="PANTHER" id="PTHR19443:SF16">
    <property type="entry name" value="HEXOKINASE TYPE 1-RELATED"/>
    <property type="match status" value="1"/>
</dbReference>
<evidence type="ECO:0000256" key="12">
    <source>
        <dbReference type="ARBA" id="ARBA00050361"/>
    </source>
</evidence>
<protein>
    <recommendedName>
        <fullName evidence="14">Phosphotransferase</fullName>
        <ecNumber evidence="14">2.7.1.-</ecNumber>
    </recommendedName>
</protein>
<dbReference type="FunFam" id="3.30.420.40:FF:000095">
    <property type="entry name" value="Phosphotransferase"/>
    <property type="match status" value="1"/>
</dbReference>
<dbReference type="Gene3D" id="3.30.420.40">
    <property type="match status" value="1"/>
</dbReference>
<evidence type="ECO:0000256" key="8">
    <source>
        <dbReference type="ARBA" id="ARBA00023152"/>
    </source>
</evidence>
<dbReference type="GO" id="GO:0005829">
    <property type="term" value="C:cytosol"/>
    <property type="evidence" value="ECO:0007669"/>
    <property type="project" value="TreeGrafter"/>
</dbReference>
<dbReference type="PRINTS" id="PR00475">
    <property type="entry name" value="HEXOKINASE"/>
</dbReference>
<evidence type="ECO:0000259" key="15">
    <source>
        <dbReference type="Pfam" id="PF00349"/>
    </source>
</evidence>
<dbReference type="GO" id="GO:0004340">
    <property type="term" value="F:glucokinase activity"/>
    <property type="evidence" value="ECO:0007669"/>
    <property type="project" value="TreeGrafter"/>
</dbReference>
<dbReference type="PROSITE" id="PS51748">
    <property type="entry name" value="HEXOKINASE_2"/>
    <property type="match status" value="1"/>
</dbReference>
<evidence type="ECO:0000256" key="9">
    <source>
        <dbReference type="ARBA" id="ARBA00044613"/>
    </source>
</evidence>
<evidence type="ECO:0000256" key="2">
    <source>
        <dbReference type="ARBA" id="ARBA00005028"/>
    </source>
</evidence>
<dbReference type="Gene3D" id="3.40.367.20">
    <property type="match status" value="1"/>
</dbReference>
<comment type="pathway">
    <text evidence="1">Carbohydrate degradation; glycolysis; D-glyceraldehyde 3-phosphate and glycerone phosphate from D-glucose: step 1/4.</text>
</comment>
<keyword evidence="7 14" id="KW-0067">ATP-binding</keyword>
<comment type="catalytic activity">
    <reaction evidence="9">
        <text>a D-hexose + ATP = a D-hexose 6-phosphate + ADP + H(+)</text>
        <dbReference type="Rhea" id="RHEA:22740"/>
        <dbReference type="ChEBI" id="CHEBI:4194"/>
        <dbReference type="ChEBI" id="CHEBI:15378"/>
        <dbReference type="ChEBI" id="CHEBI:30616"/>
        <dbReference type="ChEBI" id="CHEBI:229467"/>
        <dbReference type="ChEBI" id="CHEBI:456216"/>
        <dbReference type="EC" id="2.7.1.1"/>
    </reaction>
    <physiologicalReaction direction="left-to-right" evidence="9">
        <dbReference type="Rhea" id="RHEA:22741"/>
    </physiologicalReaction>
</comment>
<feature type="domain" description="Hexokinase N-terminal" evidence="15">
    <location>
        <begin position="35"/>
        <end position="228"/>
    </location>
</feature>
<evidence type="ECO:0000313" key="17">
    <source>
        <dbReference type="EMBL" id="KAK9881965.1"/>
    </source>
</evidence>
<accession>A0AAW1UHI1</accession>
<comment type="pathway">
    <text evidence="2">Carbohydrate metabolism; hexose metabolism.</text>
</comment>
<dbReference type="GO" id="GO:0005536">
    <property type="term" value="F:D-glucose binding"/>
    <property type="evidence" value="ECO:0007669"/>
    <property type="project" value="InterPro"/>
</dbReference>
<dbReference type="SUPFAM" id="SSF53067">
    <property type="entry name" value="Actin-like ATPase domain"/>
    <property type="match status" value="2"/>
</dbReference>
<dbReference type="InterPro" id="IPR022672">
    <property type="entry name" value="Hexokinase_N"/>
</dbReference>
<comment type="catalytic activity">
    <reaction evidence="11">
        <text>D-glucose + ATP = D-glucose 6-phosphate + ADP + H(+)</text>
        <dbReference type="Rhea" id="RHEA:17825"/>
        <dbReference type="ChEBI" id="CHEBI:4167"/>
        <dbReference type="ChEBI" id="CHEBI:15378"/>
        <dbReference type="ChEBI" id="CHEBI:30616"/>
        <dbReference type="ChEBI" id="CHEBI:61548"/>
        <dbReference type="ChEBI" id="CHEBI:456216"/>
        <dbReference type="EC" id="2.7.1.1"/>
    </reaction>
    <physiologicalReaction direction="left-to-right" evidence="11">
        <dbReference type="Rhea" id="RHEA:17826"/>
    </physiologicalReaction>
</comment>
<evidence type="ECO:0000313" key="18">
    <source>
        <dbReference type="Proteomes" id="UP001431783"/>
    </source>
</evidence>
<evidence type="ECO:0000256" key="14">
    <source>
        <dbReference type="RuleBase" id="RU362007"/>
    </source>
</evidence>
<dbReference type="InterPro" id="IPR022673">
    <property type="entry name" value="Hexokinase_C"/>
</dbReference>
<comment type="function">
    <text evidence="13">Catalyzes the phosphorylation of various hexoses to hexose 6-phosphate.</text>
</comment>
<dbReference type="GO" id="GO:0006006">
    <property type="term" value="P:glucose metabolic process"/>
    <property type="evidence" value="ECO:0007669"/>
    <property type="project" value="TreeGrafter"/>
</dbReference>
<evidence type="ECO:0000256" key="6">
    <source>
        <dbReference type="ARBA" id="ARBA00022777"/>
    </source>
</evidence>
<dbReference type="EC" id="2.7.1.-" evidence="14"/>
<keyword evidence="6 14" id="KW-0418">Kinase</keyword>
<dbReference type="PANTHER" id="PTHR19443">
    <property type="entry name" value="HEXOKINASE"/>
    <property type="match status" value="1"/>
</dbReference>
<dbReference type="Pfam" id="PF03727">
    <property type="entry name" value="Hexokinase_2"/>
    <property type="match status" value="1"/>
</dbReference>
<dbReference type="GO" id="GO:0001678">
    <property type="term" value="P:intracellular glucose homeostasis"/>
    <property type="evidence" value="ECO:0007669"/>
    <property type="project" value="InterPro"/>
</dbReference>
<keyword evidence="4 14" id="KW-0808">Transferase</keyword>
<comment type="catalytic activity">
    <reaction evidence="12">
        <text>D-mannose + ATP = D-mannose 6-phosphate + ADP + H(+)</text>
        <dbReference type="Rhea" id="RHEA:11028"/>
        <dbReference type="ChEBI" id="CHEBI:4208"/>
        <dbReference type="ChEBI" id="CHEBI:15378"/>
        <dbReference type="ChEBI" id="CHEBI:30616"/>
        <dbReference type="ChEBI" id="CHEBI:58735"/>
        <dbReference type="ChEBI" id="CHEBI:456216"/>
        <dbReference type="EC" id="2.7.1.1"/>
    </reaction>
    <physiologicalReaction direction="left-to-right" evidence="12">
        <dbReference type="Rhea" id="RHEA:11029"/>
    </physiologicalReaction>
</comment>
<dbReference type="GO" id="GO:0008865">
    <property type="term" value="F:fructokinase activity"/>
    <property type="evidence" value="ECO:0007669"/>
    <property type="project" value="TreeGrafter"/>
</dbReference>
<dbReference type="FunFam" id="3.40.367.20:FF:000005">
    <property type="entry name" value="Phosphotransferase"/>
    <property type="match status" value="1"/>
</dbReference>
<gene>
    <name evidence="17" type="ORF">WA026_018157</name>
</gene>